<proteinExistence type="predicted"/>
<evidence type="ECO:0000313" key="5">
    <source>
        <dbReference type="Proteomes" id="UP001274321"/>
    </source>
</evidence>
<dbReference type="InterPro" id="IPR029056">
    <property type="entry name" value="Ribokinase-like"/>
</dbReference>
<feature type="domain" description="Carbohydrate kinase PfkB" evidence="3">
    <location>
        <begin position="4"/>
        <end position="281"/>
    </location>
</feature>
<protein>
    <submittedName>
        <fullName evidence="4">Sugar kinase</fullName>
    </submittedName>
</protein>
<dbReference type="InterPro" id="IPR002139">
    <property type="entry name" value="Ribo/fructo_kinase"/>
</dbReference>
<comment type="caution">
    <text evidence="4">The sequence shown here is derived from an EMBL/GenBank/DDBJ whole genome shotgun (WGS) entry which is preliminary data.</text>
</comment>
<organism evidence="4 5">
    <name type="scientific">Terrihabitans rhizophilus</name>
    <dbReference type="NCBI Taxonomy" id="3092662"/>
    <lineage>
        <taxon>Bacteria</taxon>
        <taxon>Pseudomonadati</taxon>
        <taxon>Pseudomonadota</taxon>
        <taxon>Alphaproteobacteria</taxon>
        <taxon>Hyphomicrobiales</taxon>
        <taxon>Terrihabitans</taxon>
    </lineage>
</organism>
<keyword evidence="1" id="KW-0808">Transferase</keyword>
<dbReference type="EMBL" id="JAXAFJ010000002">
    <property type="protein sequence ID" value="MDX6805283.1"/>
    <property type="molecule type" value="Genomic_DNA"/>
</dbReference>
<dbReference type="PRINTS" id="PR00990">
    <property type="entry name" value="RIBOKINASE"/>
</dbReference>
<evidence type="ECO:0000259" key="3">
    <source>
        <dbReference type="Pfam" id="PF00294"/>
    </source>
</evidence>
<dbReference type="RefSeq" id="WP_319843406.1">
    <property type="nucleotide sequence ID" value="NZ_JAXAFJ010000002.1"/>
</dbReference>
<reference evidence="4 5" key="1">
    <citation type="submission" date="2023-11" db="EMBL/GenBank/DDBJ databases">
        <authorList>
            <person name="Bao R."/>
        </authorList>
    </citation>
    <scope>NUCLEOTIDE SEQUENCE [LARGE SCALE GENOMIC DNA]</scope>
    <source>
        <strain evidence="4 5">PJ23</strain>
    </source>
</reference>
<name>A0ABU4RKA7_9HYPH</name>
<dbReference type="PANTHER" id="PTHR42774">
    <property type="entry name" value="PHOSPHOTRANSFERASE SYSTEM TRANSPORT PROTEIN"/>
    <property type="match status" value="1"/>
</dbReference>
<sequence length="299" mass="32738">MQALFIGHTYIDVTFITPHIPVGDEKILADDYAVSFGGNAVTAAFCCAKLGIAPDLLTTMGDDWLSRMFHDMAAKYLIPLHARKVRGASLSFIMPNGGKRAIVRCRDDAHLHPFPSLNLGRCRALHLDGHQPDAALHYARVCREAGILTSLDGGGVRENTDELLAFIDVAAVSERMCEQMQLTPGEMLDYLKSRGCRIGAVTLGERGSLWYDETGEVSAMPALCVPEERVVDTNGAGDIFHGSYVYSYLARPYAPWSEHFRFARAASAHSVQHLGIEASLPSVGDIDYVNRVMREARAA</sequence>
<dbReference type="Pfam" id="PF00294">
    <property type="entry name" value="PfkB"/>
    <property type="match status" value="1"/>
</dbReference>
<evidence type="ECO:0000256" key="1">
    <source>
        <dbReference type="ARBA" id="ARBA00022679"/>
    </source>
</evidence>
<dbReference type="Gene3D" id="3.40.1190.20">
    <property type="match status" value="1"/>
</dbReference>
<dbReference type="PANTHER" id="PTHR42774:SF3">
    <property type="entry name" value="KETOHEXOKINASE"/>
    <property type="match status" value="1"/>
</dbReference>
<keyword evidence="2 4" id="KW-0418">Kinase</keyword>
<dbReference type="InterPro" id="IPR052562">
    <property type="entry name" value="Ketohexokinase-related"/>
</dbReference>
<keyword evidence="5" id="KW-1185">Reference proteome</keyword>
<dbReference type="SUPFAM" id="SSF53613">
    <property type="entry name" value="Ribokinase-like"/>
    <property type="match status" value="1"/>
</dbReference>
<gene>
    <name evidence="4" type="ORF">SCD90_04320</name>
</gene>
<accession>A0ABU4RKA7</accession>
<evidence type="ECO:0000256" key="2">
    <source>
        <dbReference type="ARBA" id="ARBA00022777"/>
    </source>
</evidence>
<dbReference type="CDD" id="cd01945">
    <property type="entry name" value="ribokinase_group_B"/>
    <property type="match status" value="1"/>
</dbReference>
<dbReference type="InterPro" id="IPR011611">
    <property type="entry name" value="PfkB_dom"/>
</dbReference>
<dbReference type="Proteomes" id="UP001274321">
    <property type="component" value="Unassembled WGS sequence"/>
</dbReference>
<evidence type="ECO:0000313" key="4">
    <source>
        <dbReference type="EMBL" id="MDX6805283.1"/>
    </source>
</evidence>
<dbReference type="GO" id="GO:0016301">
    <property type="term" value="F:kinase activity"/>
    <property type="evidence" value="ECO:0007669"/>
    <property type="project" value="UniProtKB-KW"/>
</dbReference>